<dbReference type="EMBL" id="LSRX01003718">
    <property type="protein sequence ID" value="OLP74445.1"/>
    <property type="molecule type" value="Genomic_DNA"/>
</dbReference>
<keyword evidence="2" id="KW-1185">Reference proteome</keyword>
<organism evidence="1 2">
    <name type="scientific">Symbiodinium microadriaticum</name>
    <name type="common">Dinoflagellate</name>
    <name type="synonym">Zooxanthella microadriatica</name>
    <dbReference type="NCBI Taxonomy" id="2951"/>
    <lineage>
        <taxon>Eukaryota</taxon>
        <taxon>Sar</taxon>
        <taxon>Alveolata</taxon>
        <taxon>Dinophyceae</taxon>
        <taxon>Suessiales</taxon>
        <taxon>Symbiodiniaceae</taxon>
        <taxon>Symbiodinium</taxon>
    </lineage>
</organism>
<gene>
    <name evidence="1" type="ORF">AK812_SmicGene46013</name>
</gene>
<reference evidence="1 2" key="1">
    <citation type="submission" date="2016-02" db="EMBL/GenBank/DDBJ databases">
        <title>Genome analysis of coral dinoflagellate symbionts highlights evolutionary adaptations to a symbiotic lifestyle.</title>
        <authorList>
            <person name="Aranda M."/>
            <person name="Li Y."/>
            <person name="Liew Y.J."/>
            <person name="Baumgarten S."/>
            <person name="Simakov O."/>
            <person name="Wilson M."/>
            <person name="Piel J."/>
            <person name="Ashoor H."/>
            <person name="Bougouffa S."/>
            <person name="Bajic V.B."/>
            <person name="Ryu T."/>
            <person name="Ravasi T."/>
            <person name="Bayer T."/>
            <person name="Micklem G."/>
            <person name="Kim H."/>
            <person name="Bhak J."/>
            <person name="Lajeunesse T.C."/>
            <person name="Voolstra C.R."/>
        </authorList>
    </citation>
    <scope>NUCLEOTIDE SEQUENCE [LARGE SCALE GENOMIC DNA]</scope>
    <source>
        <strain evidence="1 2">CCMP2467</strain>
    </source>
</reference>
<protein>
    <submittedName>
        <fullName evidence="1">Uncharacterized protein</fullName>
    </submittedName>
</protein>
<sequence length="75" mass="7900">MGCRLEIPKPEVLTSLKGPAAAPVSNSSLVARTCANRGAHCFSAEALFPGRPIKGSMVLAGNGHSQLEKKQQQKK</sequence>
<evidence type="ECO:0000313" key="2">
    <source>
        <dbReference type="Proteomes" id="UP000186817"/>
    </source>
</evidence>
<accession>A0A1Q9BUV8</accession>
<evidence type="ECO:0000313" key="1">
    <source>
        <dbReference type="EMBL" id="OLP74445.1"/>
    </source>
</evidence>
<dbReference type="AlphaFoldDB" id="A0A1Q9BUV8"/>
<name>A0A1Q9BUV8_SYMMI</name>
<comment type="caution">
    <text evidence="1">The sequence shown here is derived from an EMBL/GenBank/DDBJ whole genome shotgun (WGS) entry which is preliminary data.</text>
</comment>
<dbReference type="Proteomes" id="UP000186817">
    <property type="component" value="Unassembled WGS sequence"/>
</dbReference>
<proteinExistence type="predicted"/>